<evidence type="ECO:0008006" key="7">
    <source>
        <dbReference type="Google" id="ProtNLM"/>
    </source>
</evidence>
<feature type="transmembrane region" description="Helical" evidence="5">
    <location>
        <begin position="107"/>
        <end position="127"/>
    </location>
</feature>
<dbReference type="EMBL" id="UINC01024544">
    <property type="protein sequence ID" value="SVA98371.1"/>
    <property type="molecule type" value="Genomic_DNA"/>
</dbReference>
<feature type="transmembrane region" description="Helical" evidence="5">
    <location>
        <begin position="7"/>
        <end position="29"/>
    </location>
</feature>
<feature type="transmembrane region" description="Helical" evidence="5">
    <location>
        <begin position="76"/>
        <end position="101"/>
    </location>
</feature>
<dbReference type="Gene3D" id="1.20.120.1630">
    <property type="match status" value="1"/>
</dbReference>
<gene>
    <name evidence="6" type="ORF">METZ01_LOCUS151225</name>
</gene>
<feature type="transmembrane region" description="Helical" evidence="5">
    <location>
        <begin position="35"/>
        <end position="55"/>
    </location>
</feature>
<evidence type="ECO:0000256" key="1">
    <source>
        <dbReference type="ARBA" id="ARBA00004127"/>
    </source>
</evidence>
<keyword evidence="4 5" id="KW-0472">Membrane</keyword>
<name>A0A382AAW1_9ZZZZ</name>
<reference evidence="6" key="1">
    <citation type="submission" date="2018-05" db="EMBL/GenBank/DDBJ databases">
        <authorList>
            <person name="Lanie J.A."/>
            <person name="Ng W.-L."/>
            <person name="Kazmierczak K.M."/>
            <person name="Andrzejewski T.M."/>
            <person name="Davidsen T.M."/>
            <person name="Wayne K.J."/>
            <person name="Tettelin H."/>
            <person name="Glass J.I."/>
            <person name="Rusch D."/>
            <person name="Podicherti R."/>
            <person name="Tsui H.-C.T."/>
            <person name="Winkler M.E."/>
        </authorList>
    </citation>
    <scope>NUCLEOTIDE SEQUENCE</scope>
</reference>
<sequence>MLFFKAIIGVLAQVLFFGLLLLLPARTWFWEDANIFLLCYLVMVIPAAIYQCLYYPKSIEARLITSSSNQPKEDKLALLIVILGVMGFFVFIPIDVFHLMIFLPPSFAIKFFGLGIAALGFAIIFTAQAQNAYAEPIVEIQEDRGQVLIDTGLYAHVRHPMYSGGLIFFSGVALWLGSIFTATFGAVLLMLVFLPRIFIEEKTLKNGLKGYEDYMKRVRSRIIPKLF</sequence>
<protein>
    <recommendedName>
        <fullName evidence="7">Steroid 5-alpha reductase C-terminal domain-containing protein</fullName>
    </recommendedName>
</protein>
<proteinExistence type="predicted"/>
<comment type="subcellular location">
    <subcellularLocation>
        <location evidence="1">Endomembrane system</location>
        <topology evidence="1">Multi-pass membrane protein</topology>
    </subcellularLocation>
</comment>
<dbReference type="PANTHER" id="PTHR43847:SF1">
    <property type="entry name" value="BLL3993 PROTEIN"/>
    <property type="match status" value="1"/>
</dbReference>
<dbReference type="Pfam" id="PF04191">
    <property type="entry name" value="PEMT"/>
    <property type="match status" value="1"/>
</dbReference>
<feature type="transmembrane region" description="Helical" evidence="5">
    <location>
        <begin position="166"/>
        <end position="194"/>
    </location>
</feature>
<keyword evidence="2 5" id="KW-0812">Transmembrane</keyword>
<dbReference type="InterPro" id="IPR007318">
    <property type="entry name" value="Phopholipid_MeTrfase"/>
</dbReference>
<evidence type="ECO:0000256" key="4">
    <source>
        <dbReference type="ARBA" id="ARBA00023136"/>
    </source>
</evidence>
<dbReference type="GO" id="GO:0012505">
    <property type="term" value="C:endomembrane system"/>
    <property type="evidence" value="ECO:0007669"/>
    <property type="project" value="UniProtKB-SubCell"/>
</dbReference>
<evidence type="ECO:0000256" key="3">
    <source>
        <dbReference type="ARBA" id="ARBA00022989"/>
    </source>
</evidence>
<organism evidence="6">
    <name type="scientific">marine metagenome</name>
    <dbReference type="NCBI Taxonomy" id="408172"/>
    <lineage>
        <taxon>unclassified sequences</taxon>
        <taxon>metagenomes</taxon>
        <taxon>ecological metagenomes</taxon>
    </lineage>
</organism>
<dbReference type="InterPro" id="IPR052527">
    <property type="entry name" value="Metal_cation-efflux_comp"/>
</dbReference>
<keyword evidence="3 5" id="KW-1133">Transmembrane helix</keyword>
<dbReference type="AlphaFoldDB" id="A0A382AAW1"/>
<evidence type="ECO:0000256" key="5">
    <source>
        <dbReference type="SAM" id="Phobius"/>
    </source>
</evidence>
<evidence type="ECO:0000256" key="2">
    <source>
        <dbReference type="ARBA" id="ARBA00022692"/>
    </source>
</evidence>
<accession>A0A382AAW1</accession>
<evidence type="ECO:0000313" key="6">
    <source>
        <dbReference type="EMBL" id="SVA98371.1"/>
    </source>
</evidence>
<dbReference type="PANTHER" id="PTHR43847">
    <property type="entry name" value="BLL3993 PROTEIN"/>
    <property type="match status" value="1"/>
</dbReference>